<dbReference type="AlphaFoldDB" id="A0A2B4T3N5"/>
<dbReference type="InterPro" id="IPR036638">
    <property type="entry name" value="HLH_DNA-bd_sf"/>
</dbReference>
<protein>
    <submittedName>
        <fullName evidence="1">Spo0E family sporulation regulatory protein-aspartic acid phosphatase</fullName>
    </submittedName>
</protein>
<dbReference type="GO" id="GO:0046983">
    <property type="term" value="F:protein dimerization activity"/>
    <property type="evidence" value="ECO:0007669"/>
    <property type="project" value="InterPro"/>
</dbReference>
<gene>
    <name evidence="1" type="ORF">CON73_29235</name>
</gene>
<dbReference type="GeneID" id="64187222"/>
<dbReference type="Pfam" id="PF09388">
    <property type="entry name" value="SpoOE-like"/>
    <property type="match status" value="1"/>
</dbReference>
<sequence>MLVTILNNLIENKKLELVELVNKHGFSHTKVIHLSQEIDKLINKYLNIKKEPYNRVQREQIHKNK</sequence>
<dbReference type="InterPro" id="IPR053028">
    <property type="entry name" value="Spo0E-like_phosphatase"/>
</dbReference>
<dbReference type="SUPFAM" id="SSF140500">
    <property type="entry name" value="BAS1536-like"/>
    <property type="match status" value="1"/>
</dbReference>
<evidence type="ECO:0000313" key="2">
    <source>
        <dbReference type="Proteomes" id="UP000225320"/>
    </source>
</evidence>
<evidence type="ECO:0000313" key="1">
    <source>
        <dbReference type="EMBL" id="PGG81370.1"/>
    </source>
</evidence>
<accession>A0A2B4T3N5</accession>
<comment type="caution">
    <text evidence="1">The sequence shown here is derived from an EMBL/GenBank/DDBJ whole genome shotgun (WGS) entry which is preliminary data.</text>
</comment>
<dbReference type="EMBL" id="NVOI01000158">
    <property type="protein sequence ID" value="PGG81370.1"/>
    <property type="molecule type" value="Genomic_DNA"/>
</dbReference>
<dbReference type="RefSeq" id="WP_002040189.1">
    <property type="nucleotide sequence ID" value="NZ_CP036097.1"/>
</dbReference>
<dbReference type="PANTHER" id="PTHR41263">
    <property type="entry name" value="ASPARTYL-PHOSPHATE PHOSPHATASE YISI"/>
    <property type="match status" value="1"/>
</dbReference>
<dbReference type="GO" id="GO:0043937">
    <property type="term" value="P:regulation of sporulation"/>
    <property type="evidence" value="ECO:0007669"/>
    <property type="project" value="InterPro"/>
</dbReference>
<dbReference type="Proteomes" id="UP000225320">
    <property type="component" value="Unassembled WGS sequence"/>
</dbReference>
<dbReference type="InterPro" id="IPR037208">
    <property type="entry name" value="Spo0E-like_sf"/>
</dbReference>
<proteinExistence type="predicted"/>
<dbReference type="PANTHER" id="PTHR41263:SF1">
    <property type="entry name" value="ASPARTYL-PHOSPHATE PHOSPHATASE YISI"/>
    <property type="match status" value="1"/>
</dbReference>
<organism evidence="1 2">
    <name type="scientific">Bacillus toyonensis</name>
    <dbReference type="NCBI Taxonomy" id="155322"/>
    <lineage>
        <taxon>Bacteria</taxon>
        <taxon>Bacillati</taxon>
        <taxon>Bacillota</taxon>
        <taxon>Bacilli</taxon>
        <taxon>Bacillales</taxon>
        <taxon>Bacillaceae</taxon>
        <taxon>Bacillus</taxon>
        <taxon>Bacillus cereus group</taxon>
    </lineage>
</organism>
<reference evidence="1 2" key="1">
    <citation type="submission" date="2017-09" db="EMBL/GenBank/DDBJ databases">
        <title>Large-scale bioinformatics analysis of Bacillus genomes uncovers conserved roles of natural products in bacterial physiology.</title>
        <authorList>
            <consortium name="Agbiome Team Llc"/>
            <person name="Bleich R.M."/>
            <person name="Grubbs K.J."/>
            <person name="Santa Maria K.C."/>
            <person name="Allen S.E."/>
            <person name="Farag S."/>
            <person name="Shank E.A."/>
            <person name="Bowers A."/>
        </authorList>
    </citation>
    <scope>NUCLEOTIDE SEQUENCE [LARGE SCALE GENOMIC DNA]</scope>
    <source>
        <strain evidence="1 2">AFS094862</strain>
    </source>
</reference>
<dbReference type="Gene3D" id="4.10.280.10">
    <property type="entry name" value="Helix-loop-helix DNA-binding domain"/>
    <property type="match status" value="1"/>
</dbReference>
<dbReference type="InterPro" id="IPR018540">
    <property type="entry name" value="Spo0E-like"/>
</dbReference>
<name>A0A2B4T3N5_9BACI</name>